<organism evidence="2 3">
    <name type="scientific">Dactylosporangium darangshiense</name>
    <dbReference type="NCBI Taxonomy" id="579108"/>
    <lineage>
        <taxon>Bacteria</taxon>
        <taxon>Bacillati</taxon>
        <taxon>Actinomycetota</taxon>
        <taxon>Actinomycetes</taxon>
        <taxon>Micromonosporales</taxon>
        <taxon>Micromonosporaceae</taxon>
        <taxon>Dactylosporangium</taxon>
    </lineage>
</organism>
<dbReference type="Proteomes" id="UP001500620">
    <property type="component" value="Unassembled WGS sequence"/>
</dbReference>
<protein>
    <submittedName>
        <fullName evidence="2">Cysteine desulfurase-like protein</fullName>
    </submittedName>
</protein>
<dbReference type="PANTHER" id="PTHR43586">
    <property type="entry name" value="CYSTEINE DESULFURASE"/>
    <property type="match status" value="1"/>
</dbReference>
<dbReference type="Gene3D" id="3.90.1150.10">
    <property type="entry name" value="Aspartate Aminotransferase, domain 1"/>
    <property type="match status" value="1"/>
</dbReference>
<gene>
    <name evidence="2" type="ORF">GCM10022255_091740</name>
</gene>
<evidence type="ECO:0000259" key="1">
    <source>
        <dbReference type="Pfam" id="PF00266"/>
    </source>
</evidence>
<dbReference type="Gene3D" id="3.40.640.10">
    <property type="entry name" value="Type I PLP-dependent aspartate aminotransferase-like (Major domain)"/>
    <property type="match status" value="1"/>
</dbReference>
<dbReference type="InterPro" id="IPR000192">
    <property type="entry name" value="Aminotrans_V_dom"/>
</dbReference>
<sequence>MSYDVAALRDQFPALRGGTAYFDGPGGTQTPRAVGAAIADTLTGPLSNRGLTSDSQLRADRAVEQFRLAYADFLGAEPGGIVYGRSATQLTYDLSRAIAKTWHPGDEVVVSRLDHDCNVRPWVQAAESAGATVRWIDFDPATSEVDPASVSAAITERTRLVAIAGASNLIGTRPPVRAIADAAHAVGALVYVDGVHYAAHVFVDVAALGADLFVCSPYKLLGPHCGVLAAAPSLLESLWPDKLLPATDEVPERFELGTLPYEIMAGATAAVDFLAGIVASPGGDRRSRLAASYAAIEAHEARLLRLLEDGFAALGAQVVVHSRAASRTPTLLLSLPGRKTWDAFQFLARRDVLAPAGSFYAYEPFRRLALPDEHGLRLGLAPYTNDDDITRAVDGLAAFLTA</sequence>
<dbReference type="InterPro" id="IPR011340">
    <property type="entry name" value="Cys_dSase-rel"/>
</dbReference>
<dbReference type="InterPro" id="IPR015421">
    <property type="entry name" value="PyrdxlP-dep_Trfase_major"/>
</dbReference>
<dbReference type="InterPro" id="IPR015424">
    <property type="entry name" value="PyrdxlP-dep_Trfase"/>
</dbReference>
<dbReference type="Pfam" id="PF00266">
    <property type="entry name" value="Aminotran_5"/>
    <property type="match status" value="1"/>
</dbReference>
<keyword evidence="3" id="KW-1185">Reference proteome</keyword>
<dbReference type="InterPro" id="IPR015422">
    <property type="entry name" value="PyrdxlP-dep_Trfase_small"/>
</dbReference>
<proteinExistence type="predicted"/>
<dbReference type="SUPFAM" id="SSF53383">
    <property type="entry name" value="PLP-dependent transferases"/>
    <property type="match status" value="1"/>
</dbReference>
<dbReference type="NCBIfam" id="TIGR01976">
    <property type="entry name" value="am_tr_V_VC1184"/>
    <property type="match status" value="1"/>
</dbReference>
<dbReference type="RefSeq" id="WP_345137875.1">
    <property type="nucleotide sequence ID" value="NZ_BAABAT010000043.1"/>
</dbReference>
<dbReference type="EMBL" id="BAABAT010000043">
    <property type="protein sequence ID" value="GAA4260969.1"/>
    <property type="molecule type" value="Genomic_DNA"/>
</dbReference>
<reference evidence="3" key="1">
    <citation type="journal article" date="2019" name="Int. J. Syst. Evol. Microbiol.">
        <title>The Global Catalogue of Microorganisms (GCM) 10K type strain sequencing project: providing services to taxonomists for standard genome sequencing and annotation.</title>
        <authorList>
            <consortium name="The Broad Institute Genomics Platform"/>
            <consortium name="The Broad Institute Genome Sequencing Center for Infectious Disease"/>
            <person name="Wu L."/>
            <person name="Ma J."/>
        </authorList>
    </citation>
    <scope>NUCLEOTIDE SEQUENCE [LARGE SCALE GENOMIC DNA]</scope>
    <source>
        <strain evidence="3">JCM 17441</strain>
    </source>
</reference>
<comment type="caution">
    <text evidence="2">The sequence shown here is derived from an EMBL/GenBank/DDBJ whole genome shotgun (WGS) entry which is preliminary data.</text>
</comment>
<accession>A0ABP8DPA3</accession>
<evidence type="ECO:0000313" key="3">
    <source>
        <dbReference type="Proteomes" id="UP001500620"/>
    </source>
</evidence>
<feature type="domain" description="Aminotransferase class V" evidence="1">
    <location>
        <begin position="21"/>
        <end position="391"/>
    </location>
</feature>
<evidence type="ECO:0000313" key="2">
    <source>
        <dbReference type="EMBL" id="GAA4260969.1"/>
    </source>
</evidence>
<name>A0ABP8DPA3_9ACTN</name>
<dbReference type="PANTHER" id="PTHR43586:SF21">
    <property type="entry name" value="PYRIDOXAL PHOSPHATE (PLP)-DEPENDENT ASPARTATE AMINOTRANSFERASE SUPERFAMILY"/>
    <property type="match status" value="1"/>
</dbReference>